<feature type="domain" description="KRAB" evidence="2">
    <location>
        <begin position="2"/>
        <end position="75"/>
    </location>
</feature>
<keyword evidence="4" id="KW-1185">Reference proteome</keyword>
<dbReference type="InterPro" id="IPR001909">
    <property type="entry name" value="KRAB"/>
</dbReference>
<dbReference type="PANTHER" id="PTHR23232">
    <property type="entry name" value="KRAB DOMAIN C2H2 ZINC FINGER"/>
    <property type="match status" value="1"/>
</dbReference>
<dbReference type="Pfam" id="PF01352">
    <property type="entry name" value="KRAB"/>
    <property type="match status" value="1"/>
</dbReference>
<evidence type="ECO:0000313" key="4">
    <source>
        <dbReference type="Proteomes" id="UP000694406"/>
    </source>
</evidence>
<dbReference type="GO" id="GO:0006355">
    <property type="term" value="P:regulation of DNA-templated transcription"/>
    <property type="evidence" value="ECO:0007669"/>
    <property type="project" value="InterPro"/>
</dbReference>
<proteinExistence type="predicted"/>
<dbReference type="InterPro" id="IPR036051">
    <property type="entry name" value="KRAB_dom_sf"/>
</dbReference>
<dbReference type="PROSITE" id="PS50805">
    <property type="entry name" value="KRAB"/>
    <property type="match status" value="1"/>
</dbReference>
<dbReference type="SUPFAM" id="SSF109640">
    <property type="entry name" value="KRAB domain (Kruppel-associated box)"/>
    <property type="match status" value="1"/>
</dbReference>
<feature type="region of interest" description="Disordered" evidence="1">
    <location>
        <begin position="56"/>
        <end position="79"/>
    </location>
</feature>
<feature type="compositionally biased region" description="Basic residues" evidence="1">
    <location>
        <begin position="59"/>
        <end position="69"/>
    </location>
</feature>
<evidence type="ECO:0000313" key="3">
    <source>
        <dbReference type="Ensembl" id="ENSLLTP00000014327.1"/>
    </source>
</evidence>
<reference evidence="3" key="1">
    <citation type="submission" date="2025-08" db="UniProtKB">
        <authorList>
            <consortium name="Ensembl"/>
        </authorList>
    </citation>
    <scope>IDENTIFICATION</scope>
</reference>
<dbReference type="CDD" id="cd07765">
    <property type="entry name" value="KRAB_A-box"/>
    <property type="match status" value="1"/>
</dbReference>
<dbReference type="PANTHER" id="PTHR23232:SF142">
    <property type="entry name" value="GASTRULA ZINC FINGER PROTEIN XLCGF57.1-LIKE-RELATED"/>
    <property type="match status" value="1"/>
</dbReference>
<protein>
    <recommendedName>
        <fullName evidence="2">KRAB domain-containing protein</fullName>
    </recommendedName>
</protein>
<dbReference type="InterPro" id="IPR050169">
    <property type="entry name" value="Krueppel_C2H2_ZnF"/>
</dbReference>
<accession>A0A8C5S8X0</accession>
<dbReference type="SMART" id="SM00349">
    <property type="entry name" value="KRAB"/>
    <property type="match status" value="1"/>
</dbReference>
<reference evidence="3" key="2">
    <citation type="submission" date="2025-09" db="UniProtKB">
        <authorList>
            <consortium name="Ensembl"/>
        </authorList>
    </citation>
    <scope>IDENTIFICATION</scope>
</reference>
<dbReference type="Gene3D" id="6.10.140.140">
    <property type="match status" value="1"/>
</dbReference>
<evidence type="ECO:0000259" key="2">
    <source>
        <dbReference type="PROSITE" id="PS50805"/>
    </source>
</evidence>
<dbReference type="AlphaFoldDB" id="A0A8C5S8X0"/>
<name>A0A8C5S8X0_LATLA</name>
<evidence type="ECO:0000256" key="1">
    <source>
        <dbReference type="SAM" id="MobiDB-lite"/>
    </source>
</evidence>
<sequence>LVSFEEVAVYFSEEEWSQMDAHQKALHEEVMLENSQNVASLGKSRLLVKTFLPNQKEKKQVKKRKKTSQKKQGEKKKSIPTVFRFNNNFGKEGEKKRC</sequence>
<dbReference type="Proteomes" id="UP000694406">
    <property type="component" value="Unplaced"/>
</dbReference>
<organism evidence="3 4">
    <name type="scientific">Laticauda laticaudata</name>
    <name type="common">Blue-ringed sea krait</name>
    <name type="synonym">Blue-lipped sea krait</name>
    <dbReference type="NCBI Taxonomy" id="8630"/>
    <lineage>
        <taxon>Eukaryota</taxon>
        <taxon>Metazoa</taxon>
        <taxon>Chordata</taxon>
        <taxon>Craniata</taxon>
        <taxon>Vertebrata</taxon>
        <taxon>Euteleostomi</taxon>
        <taxon>Lepidosauria</taxon>
        <taxon>Squamata</taxon>
        <taxon>Bifurcata</taxon>
        <taxon>Unidentata</taxon>
        <taxon>Episquamata</taxon>
        <taxon>Toxicofera</taxon>
        <taxon>Serpentes</taxon>
        <taxon>Colubroidea</taxon>
        <taxon>Elapidae</taxon>
        <taxon>Laticaudinae</taxon>
        <taxon>Laticauda</taxon>
    </lineage>
</organism>
<dbReference type="Ensembl" id="ENSLLTT00000014892.1">
    <property type="protein sequence ID" value="ENSLLTP00000014327.1"/>
    <property type="gene ID" value="ENSLLTG00000010985.1"/>
</dbReference>
<dbReference type="GeneTree" id="ENSGT01150000288848"/>